<gene>
    <name evidence="1" type="ORF">CRN84_18385</name>
    <name evidence="2" type="ORF">NCTC12282_05065</name>
</gene>
<reference evidence="3" key="2">
    <citation type="submission" date="2017-09" db="EMBL/GenBank/DDBJ databases">
        <title>FDA dAtabase for Regulatory Grade micrObial Sequences (FDA-ARGOS): Supporting development and validation of Infectious Disease Dx tests.</title>
        <authorList>
            <person name="Minogue T."/>
            <person name="Wolcott M."/>
            <person name="Wasieloski L."/>
            <person name="Aguilar W."/>
            <person name="Moore D."/>
            <person name="Tallon L."/>
            <person name="Sadzewicz L."/>
            <person name="Ott S."/>
            <person name="Zhao X."/>
            <person name="Nagaraj S."/>
            <person name="Vavikolanu K."/>
            <person name="Aluvathingal J."/>
            <person name="Nadendla S."/>
            <person name="Sichtig H."/>
        </authorList>
    </citation>
    <scope>NUCLEOTIDE SEQUENCE [LARGE SCALE GENOMIC DNA]</scope>
    <source>
        <strain evidence="3">FDAARGOS_387</strain>
    </source>
</reference>
<dbReference type="STRING" id="1111728.GCA_000427805_03704"/>
<organism evidence="1 3">
    <name type="scientific">Budvicia aquatica</name>
    <dbReference type="NCBI Taxonomy" id="82979"/>
    <lineage>
        <taxon>Bacteria</taxon>
        <taxon>Pseudomonadati</taxon>
        <taxon>Pseudomonadota</taxon>
        <taxon>Gammaproteobacteria</taxon>
        <taxon>Enterobacterales</taxon>
        <taxon>Budviciaceae</taxon>
        <taxon>Budvicia</taxon>
    </lineage>
</organism>
<dbReference type="EMBL" id="CAADJA010000002">
    <property type="protein sequence ID" value="VFS51422.1"/>
    <property type="molecule type" value="Genomic_DNA"/>
</dbReference>
<protein>
    <submittedName>
        <fullName evidence="1">Uncharacterized protein</fullName>
    </submittedName>
</protein>
<dbReference type="OrthoDB" id="6611341at2"/>
<dbReference type="AlphaFoldDB" id="A0A2C6DIW8"/>
<keyword evidence="3" id="KW-1185">Reference proteome</keyword>
<evidence type="ECO:0000313" key="4">
    <source>
        <dbReference type="Proteomes" id="UP000373449"/>
    </source>
</evidence>
<evidence type="ECO:0000313" key="3">
    <source>
        <dbReference type="Proteomes" id="UP000224974"/>
    </source>
</evidence>
<dbReference type="EMBL" id="PDDX01000001">
    <property type="protein sequence ID" value="PHI31166.1"/>
    <property type="molecule type" value="Genomic_DNA"/>
</dbReference>
<accession>A0A2C6DIW8</accession>
<proteinExistence type="predicted"/>
<sequence>MKLYIANCTHQSHFFNYRLPERLQPFFHAIPSGHQVMLDMPKDSVNFVIEQHELYGLCLASKINGKFSGLCYSIDKEMDVNAIQNGIDQKLENMEAQSQEIRENGVIAMNHVLDQAAIQNGEAPQAGLEVEIKGEPLDSTKGDAKTFTQKIKVGK</sequence>
<dbReference type="RefSeq" id="WP_029095736.1">
    <property type="nucleotide sequence ID" value="NZ_CAADJA010000002.1"/>
</dbReference>
<evidence type="ECO:0000313" key="2">
    <source>
        <dbReference type="EMBL" id="VFS51422.1"/>
    </source>
</evidence>
<name>A0A2C6DIW8_9GAMM</name>
<dbReference type="Proteomes" id="UP000224974">
    <property type="component" value="Unassembled WGS sequence"/>
</dbReference>
<evidence type="ECO:0000313" key="1">
    <source>
        <dbReference type="EMBL" id="PHI31166.1"/>
    </source>
</evidence>
<reference evidence="2 4" key="3">
    <citation type="submission" date="2019-03" db="EMBL/GenBank/DDBJ databases">
        <authorList>
            <consortium name="Pathogen Informatics"/>
        </authorList>
    </citation>
    <scope>NUCLEOTIDE SEQUENCE [LARGE SCALE GENOMIC DNA]</scope>
    <source>
        <strain evidence="2 4">NCTC12282</strain>
    </source>
</reference>
<dbReference type="Proteomes" id="UP000373449">
    <property type="component" value="Unassembled WGS sequence"/>
</dbReference>
<reference evidence="1" key="1">
    <citation type="submission" date="2017-09" db="EMBL/GenBank/DDBJ databases">
        <title>FDA dAtabase for Regulatory Grade micrObial Sequences (FDA-ARGOS): Supporting development and validation of Infectious Disease Dx tests.</title>
        <authorList>
            <person name="Minogue T."/>
            <person name="Wolcott M."/>
            <person name="Wasieloski L."/>
            <person name="Aguilar W."/>
            <person name="Moore D."/>
            <person name="Tallon L.J."/>
            <person name="Sadzewicz L."/>
            <person name="Ott S."/>
            <person name="Zhao X."/>
            <person name="Nagaraj S."/>
            <person name="Vavikolanu K."/>
            <person name="Aluvathingal J."/>
            <person name="Nadendla S."/>
            <person name="Sichtig H."/>
        </authorList>
    </citation>
    <scope>NUCLEOTIDE SEQUENCE</scope>
    <source>
        <strain evidence="1">FDAARGOS_387</strain>
    </source>
</reference>